<reference evidence="1 2" key="1">
    <citation type="submission" date="2020-02" db="EMBL/GenBank/DDBJ databases">
        <title>Aliifodinibius halophilus 2W32, complete genome.</title>
        <authorList>
            <person name="Li Y."/>
            <person name="Wu S."/>
        </authorList>
    </citation>
    <scope>NUCLEOTIDE SEQUENCE [LARGE SCALE GENOMIC DNA]</scope>
    <source>
        <strain evidence="1 2">2W32</strain>
    </source>
</reference>
<dbReference type="EMBL" id="JAALLS010000030">
    <property type="protein sequence ID" value="NGP90008.1"/>
    <property type="molecule type" value="Genomic_DNA"/>
</dbReference>
<gene>
    <name evidence="1" type="ORF">G3569_16745</name>
</gene>
<protein>
    <submittedName>
        <fullName evidence="1">Uncharacterized protein</fullName>
    </submittedName>
</protein>
<sequence>MRLTDLIEDPGKRWDADKLNFDVLSNKELERIIDLTEIGIQHEKDPELNRPMTPGEKTELNKICRKAANNGKKRIL</sequence>
<dbReference type="AlphaFoldDB" id="A0A6M1T1R5"/>
<name>A0A6M1T1R5_9BACT</name>
<dbReference type="RefSeq" id="WP_165271238.1">
    <property type="nucleotide sequence ID" value="NZ_JAALLS010000030.1"/>
</dbReference>
<evidence type="ECO:0000313" key="2">
    <source>
        <dbReference type="Proteomes" id="UP000479132"/>
    </source>
</evidence>
<organism evidence="1 2">
    <name type="scientific">Fodinibius halophilus</name>
    <dbReference type="NCBI Taxonomy" id="1736908"/>
    <lineage>
        <taxon>Bacteria</taxon>
        <taxon>Pseudomonadati</taxon>
        <taxon>Balneolota</taxon>
        <taxon>Balneolia</taxon>
        <taxon>Balneolales</taxon>
        <taxon>Balneolaceae</taxon>
        <taxon>Fodinibius</taxon>
    </lineage>
</organism>
<comment type="caution">
    <text evidence="1">The sequence shown here is derived from an EMBL/GenBank/DDBJ whole genome shotgun (WGS) entry which is preliminary data.</text>
</comment>
<dbReference type="Proteomes" id="UP000479132">
    <property type="component" value="Unassembled WGS sequence"/>
</dbReference>
<proteinExistence type="predicted"/>
<keyword evidence="2" id="KW-1185">Reference proteome</keyword>
<evidence type="ECO:0000313" key="1">
    <source>
        <dbReference type="EMBL" id="NGP90008.1"/>
    </source>
</evidence>
<accession>A0A6M1T1R5</accession>